<evidence type="ECO:0000256" key="3">
    <source>
        <dbReference type="ARBA" id="ARBA00022741"/>
    </source>
</evidence>
<proteinExistence type="inferred from homology"/>
<dbReference type="GO" id="GO:0016887">
    <property type="term" value="F:ATP hydrolysis activity"/>
    <property type="evidence" value="ECO:0007669"/>
    <property type="project" value="InterPro"/>
</dbReference>
<evidence type="ECO:0000313" key="7">
    <source>
        <dbReference type="Proteomes" id="UP000018461"/>
    </source>
</evidence>
<evidence type="ECO:0000259" key="5">
    <source>
        <dbReference type="PROSITE" id="PS50893"/>
    </source>
</evidence>
<keyword evidence="2" id="KW-0813">Transport</keyword>
<name>G9WMF2_9FIRM</name>
<organism evidence="6 7">
    <name type="scientific">Oribacterium parvum ACB1</name>
    <dbReference type="NCBI Taxonomy" id="796943"/>
    <lineage>
        <taxon>Bacteria</taxon>
        <taxon>Bacillati</taxon>
        <taxon>Bacillota</taxon>
        <taxon>Clostridia</taxon>
        <taxon>Lachnospirales</taxon>
        <taxon>Lachnospiraceae</taxon>
        <taxon>Oribacterium</taxon>
    </lineage>
</organism>
<dbReference type="PANTHER" id="PTHR42711:SF5">
    <property type="entry name" value="ABC TRANSPORTER ATP-BINDING PROTEIN NATA"/>
    <property type="match status" value="1"/>
</dbReference>
<dbReference type="InterPro" id="IPR027417">
    <property type="entry name" value="P-loop_NTPase"/>
</dbReference>
<dbReference type="Gene3D" id="3.40.50.300">
    <property type="entry name" value="P-loop containing nucleotide triphosphate hydrolases"/>
    <property type="match status" value="1"/>
</dbReference>
<sequence length="198" mass="22911">MVLEITKGEKKYGEQSLFQDFSCRLDFMKHSIYRIEGESGKGKTSLMRILSSLEHLDGGELSIVMGEAARGGNGLRSSWMFQENRLLEKLSAMENLSLIPSSYTASEKIYFFEQLLFGEDFEKRVSEYSGGMKRRLSFLRAMLPDFDILLLDEPFTGVDEENQLKMERFLLEHLGKRAMVFASHEEPLLWKNYGRIRL</sequence>
<gene>
    <name evidence="6" type="ORF">HMPREF9625_00535</name>
</gene>
<keyword evidence="3" id="KW-0547">Nucleotide-binding</keyword>
<evidence type="ECO:0000256" key="1">
    <source>
        <dbReference type="ARBA" id="ARBA00005417"/>
    </source>
</evidence>
<dbReference type="PANTHER" id="PTHR42711">
    <property type="entry name" value="ABC TRANSPORTER ATP-BINDING PROTEIN"/>
    <property type="match status" value="1"/>
</dbReference>
<dbReference type="AlphaFoldDB" id="G9WMF2"/>
<evidence type="ECO:0000313" key="6">
    <source>
        <dbReference type="EMBL" id="EHL11705.1"/>
    </source>
</evidence>
<dbReference type="Proteomes" id="UP000018461">
    <property type="component" value="Unassembled WGS sequence"/>
</dbReference>
<dbReference type="GO" id="GO:0005524">
    <property type="term" value="F:ATP binding"/>
    <property type="evidence" value="ECO:0007669"/>
    <property type="project" value="UniProtKB-KW"/>
</dbReference>
<dbReference type="PATRIC" id="fig|796943.3.peg.930"/>
<keyword evidence="7" id="KW-1185">Reference proteome</keyword>
<reference evidence="6" key="2">
    <citation type="submission" date="2013-03" db="EMBL/GenBank/DDBJ databases">
        <title>The Genome Sequence of Oribacterium sp. ACB1.</title>
        <authorList>
            <consortium name="The Broad Institute Genomics Platform"/>
            <consortium name="The Broad Institute Genome Sequencing Center for Infectious Disease"/>
            <person name="Earl A."/>
            <person name="Ward D."/>
            <person name="Feldgarden M."/>
            <person name="Gevers D."/>
            <person name="Sizova M."/>
            <person name="Hazen A."/>
            <person name="Epstein S."/>
            <person name="Walker B."/>
            <person name="Young S."/>
            <person name="Zeng Q."/>
            <person name="Gargeya S."/>
            <person name="Fitzgerald M."/>
            <person name="Haas B."/>
            <person name="Abouelleil A."/>
            <person name="Allen A.W."/>
            <person name="Alvarado L."/>
            <person name="Arachchi H.M."/>
            <person name="Berlin A.M."/>
            <person name="Chapman S.B."/>
            <person name="Gainer-Dewar J."/>
            <person name="Goldberg J."/>
            <person name="Griggs A."/>
            <person name="Gujja S."/>
            <person name="Hansen M."/>
            <person name="Howarth C."/>
            <person name="Imamovic A."/>
            <person name="Ireland A."/>
            <person name="Larimer J."/>
            <person name="McCowan C."/>
            <person name="Murphy C."/>
            <person name="Pearson M."/>
            <person name="Poon T.W."/>
            <person name="Priest M."/>
            <person name="Roberts A."/>
            <person name="Saif S."/>
            <person name="Shea T."/>
            <person name="Sisk P."/>
            <person name="Sykes S."/>
            <person name="Wortman J."/>
            <person name="Nusbaum C."/>
            <person name="Birren B."/>
        </authorList>
    </citation>
    <scope>NUCLEOTIDE SEQUENCE [LARGE SCALE GENOMIC DNA]</scope>
    <source>
        <strain evidence="6">ACB1</strain>
    </source>
</reference>
<dbReference type="SUPFAM" id="SSF52540">
    <property type="entry name" value="P-loop containing nucleoside triphosphate hydrolases"/>
    <property type="match status" value="1"/>
</dbReference>
<dbReference type="RefSeq" id="WP_009534397.1">
    <property type="nucleotide sequence ID" value="NZ_KE148312.1"/>
</dbReference>
<protein>
    <recommendedName>
        <fullName evidence="5">ABC transporter domain-containing protein</fullName>
    </recommendedName>
</protein>
<comment type="similarity">
    <text evidence="1">Belongs to the ABC transporter superfamily.</text>
</comment>
<comment type="caution">
    <text evidence="6">The sequence shown here is derived from an EMBL/GenBank/DDBJ whole genome shotgun (WGS) entry which is preliminary data.</text>
</comment>
<dbReference type="InterPro" id="IPR050763">
    <property type="entry name" value="ABC_transporter_ATP-binding"/>
</dbReference>
<evidence type="ECO:0000256" key="2">
    <source>
        <dbReference type="ARBA" id="ARBA00022448"/>
    </source>
</evidence>
<dbReference type="InterPro" id="IPR003439">
    <property type="entry name" value="ABC_transporter-like_ATP-bd"/>
</dbReference>
<feature type="domain" description="ABC transporter" evidence="5">
    <location>
        <begin position="3"/>
        <end position="196"/>
    </location>
</feature>
<keyword evidence="4" id="KW-0067">ATP-binding</keyword>
<dbReference type="InterPro" id="IPR017871">
    <property type="entry name" value="ABC_transporter-like_CS"/>
</dbReference>
<dbReference type="Pfam" id="PF00005">
    <property type="entry name" value="ABC_tran"/>
    <property type="match status" value="1"/>
</dbReference>
<dbReference type="PROSITE" id="PS50893">
    <property type="entry name" value="ABC_TRANSPORTER_2"/>
    <property type="match status" value="1"/>
</dbReference>
<evidence type="ECO:0000256" key="4">
    <source>
        <dbReference type="ARBA" id="ARBA00022840"/>
    </source>
</evidence>
<accession>G9WMF2</accession>
<reference evidence="6" key="1">
    <citation type="submission" date="2011-08" db="EMBL/GenBank/DDBJ databases">
        <authorList>
            <consortium name="The Broad Institute Genome Sequencing Platform"/>
            <person name="Earl A."/>
            <person name="Ward D."/>
            <person name="Feldgarden M."/>
            <person name="Gevers D."/>
            <person name="Sizova M."/>
            <person name="Hazen A."/>
            <person name="Epstein S."/>
            <person name="Young S.K."/>
            <person name="Zeng Q."/>
            <person name="Gargeya S."/>
            <person name="Fitzgerald M."/>
            <person name="Haas B."/>
            <person name="Abouelleil A."/>
            <person name="Alvarado L."/>
            <person name="Arachchi H.M."/>
            <person name="Berlin A."/>
            <person name="Brown A."/>
            <person name="Chapman S.B."/>
            <person name="Chen Z."/>
            <person name="Dunbar C."/>
            <person name="Freedman E."/>
            <person name="Gearin G."/>
            <person name="Gellesch M."/>
            <person name="Goldberg J."/>
            <person name="Griggs A."/>
            <person name="Gujja S."/>
            <person name="Heiman D."/>
            <person name="Howarth C."/>
            <person name="Larson L."/>
            <person name="Lui A."/>
            <person name="MacDonald P.J.P."/>
            <person name="Montmayeur A."/>
            <person name="Murphy C."/>
            <person name="Neiman D."/>
            <person name="Pearson M."/>
            <person name="Priest M."/>
            <person name="Roberts A."/>
            <person name="Saif S."/>
            <person name="Shea T."/>
            <person name="Shenoy N."/>
            <person name="Sisk P."/>
            <person name="Stolte C."/>
            <person name="Sykes S."/>
            <person name="Wortman J."/>
            <person name="Nusbaum C."/>
            <person name="Birren B."/>
        </authorList>
    </citation>
    <scope>NUCLEOTIDE SEQUENCE</scope>
    <source>
        <strain evidence="6">ACB1</strain>
    </source>
</reference>
<dbReference type="STRING" id="796943.HMPREF9625_00535"/>
<dbReference type="EMBL" id="AFZC02000003">
    <property type="protein sequence ID" value="EHL11705.1"/>
    <property type="molecule type" value="Genomic_DNA"/>
</dbReference>
<dbReference type="PROSITE" id="PS00211">
    <property type="entry name" value="ABC_TRANSPORTER_1"/>
    <property type="match status" value="1"/>
</dbReference>
<dbReference type="HOGENOM" id="CLU_000604_1_22_9"/>